<keyword evidence="3" id="KW-1185">Reference proteome</keyword>
<proteinExistence type="predicted"/>
<name>A0A1P8K5U3_9BURK</name>
<dbReference type="Proteomes" id="UP000186110">
    <property type="component" value="Chromosome"/>
</dbReference>
<gene>
    <name evidence="2" type="ORF">RS694_01675</name>
</gene>
<organism evidence="2 3">
    <name type="scientific">Rhodoferax saidenbachensis</name>
    <dbReference type="NCBI Taxonomy" id="1484693"/>
    <lineage>
        <taxon>Bacteria</taxon>
        <taxon>Pseudomonadati</taxon>
        <taxon>Pseudomonadota</taxon>
        <taxon>Betaproteobacteria</taxon>
        <taxon>Burkholderiales</taxon>
        <taxon>Comamonadaceae</taxon>
        <taxon>Rhodoferax</taxon>
    </lineage>
</organism>
<dbReference type="EMBL" id="CP019239">
    <property type="protein sequence ID" value="APW41383.1"/>
    <property type="molecule type" value="Genomic_DNA"/>
</dbReference>
<evidence type="ECO:0000313" key="2">
    <source>
        <dbReference type="EMBL" id="APW41383.1"/>
    </source>
</evidence>
<protein>
    <recommendedName>
        <fullName evidence="1">TniQ domain-containing protein</fullName>
    </recommendedName>
</protein>
<dbReference type="Pfam" id="PF06527">
    <property type="entry name" value="TniQ"/>
    <property type="match status" value="1"/>
</dbReference>
<dbReference type="KEGG" id="rsb:RS694_01675"/>
<reference evidence="2 3" key="1">
    <citation type="submission" date="2017-01" db="EMBL/GenBank/DDBJ databases">
        <authorList>
            <person name="Mah S.A."/>
            <person name="Swanson W.J."/>
            <person name="Moy G.W."/>
            <person name="Vacquier V.D."/>
        </authorList>
    </citation>
    <scope>NUCLEOTIDE SEQUENCE [LARGE SCALE GENOMIC DNA]</scope>
    <source>
        <strain evidence="2 3">DSM 22694</strain>
    </source>
</reference>
<dbReference type="InterPro" id="IPR009492">
    <property type="entry name" value="TniQ"/>
</dbReference>
<dbReference type="STRING" id="1484693.RS694_01675"/>
<dbReference type="AlphaFoldDB" id="A0A1P8K5U3"/>
<sequence length="338" mass="39338">MRGLTSPLWPIRYKPLPDELLTSWLVRLAYGHGLKVQTFCNLIFGNRRQVWNRDVDRLAPEWLVDELSRRTGTPLEVAYGTTLRSYEGRLFPKFRSSGALLWLQTLKMYHRKREGYGVQFCGACLADDPLPYFRKAWRVSFNTICIKHNRMLLDRCPQCGSAVMFHRMEMGRGSAFEAGSMAACHACGCDLRESPAISIMSYDEGATMWHLRLCRSIVDGVDLRDADINVGLMRVMHQLTTLLTTRFQNRGLDQYICRQLRVEGIELLPGRMPIETRPLLERHHMMQLVAWLMADLEPRLRGAWRAKAVRYNRMIKDFDDVPQFYAEIVEGFSDWRRQ</sequence>
<feature type="domain" description="TniQ" evidence="1">
    <location>
        <begin position="10"/>
        <end position="152"/>
    </location>
</feature>
<accession>A0A1P8K5U3</accession>
<evidence type="ECO:0000313" key="3">
    <source>
        <dbReference type="Proteomes" id="UP000186110"/>
    </source>
</evidence>
<dbReference type="RefSeq" id="WP_029708158.1">
    <property type="nucleotide sequence ID" value="NZ_CP019239.1"/>
</dbReference>
<evidence type="ECO:0000259" key="1">
    <source>
        <dbReference type="Pfam" id="PF06527"/>
    </source>
</evidence>